<dbReference type="AlphaFoldDB" id="A0A4R2M082"/>
<feature type="transmembrane region" description="Helical" evidence="1">
    <location>
        <begin position="99"/>
        <end position="116"/>
    </location>
</feature>
<gene>
    <name evidence="2" type="ORF">EV202_104109</name>
</gene>
<dbReference type="RefSeq" id="WP_164996518.1">
    <property type="nucleotide sequence ID" value="NZ_JBQMXT010000023.1"/>
</dbReference>
<name>A0A4R2M082_9BACE</name>
<keyword evidence="1" id="KW-0472">Membrane</keyword>
<evidence type="ECO:0000313" key="2">
    <source>
        <dbReference type="EMBL" id="TCO95012.1"/>
    </source>
</evidence>
<feature type="transmembrane region" description="Helical" evidence="1">
    <location>
        <begin position="122"/>
        <end position="141"/>
    </location>
</feature>
<comment type="caution">
    <text evidence="2">The sequence shown here is derived from an EMBL/GenBank/DDBJ whole genome shotgun (WGS) entry which is preliminary data.</text>
</comment>
<accession>A0A4R2M082</accession>
<evidence type="ECO:0000256" key="1">
    <source>
        <dbReference type="SAM" id="Phobius"/>
    </source>
</evidence>
<keyword evidence="1" id="KW-1133">Transmembrane helix</keyword>
<feature type="transmembrane region" description="Helical" evidence="1">
    <location>
        <begin position="61"/>
        <end position="87"/>
    </location>
</feature>
<organism evidence="2 3">
    <name type="scientific">Prevotella heparinolytica</name>
    <dbReference type="NCBI Taxonomy" id="28113"/>
    <lineage>
        <taxon>Bacteria</taxon>
        <taxon>Pseudomonadati</taxon>
        <taxon>Bacteroidota</taxon>
        <taxon>Bacteroidia</taxon>
        <taxon>Bacteroidales</taxon>
        <taxon>Bacteroidaceae</taxon>
        <taxon>Bacteroides</taxon>
    </lineage>
</organism>
<proteinExistence type="predicted"/>
<evidence type="ECO:0000313" key="3">
    <source>
        <dbReference type="Proteomes" id="UP000295600"/>
    </source>
</evidence>
<reference evidence="2 3" key="1">
    <citation type="submission" date="2019-03" db="EMBL/GenBank/DDBJ databases">
        <title>Genomic Encyclopedia of Type Strains, Phase IV (KMG-IV): sequencing the most valuable type-strain genomes for metagenomic binning, comparative biology and taxonomic classification.</title>
        <authorList>
            <person name="Goeker M."/>
        </authorList>
    </citation>
    <scope>NUCLEOTIDE SEQUENCE [LARGE SCALE GENOMIC DNA]</scope>
    <source>
        <strain evidence="2 3">DSM 23917</strain>
    </source>
</reference>
<dbReference type="Pfam" id="PF19529">
    <property type="entry name" value="DUF6057"/>
    <property type="match status" value="1"/>
</dbReference>
<feature type="transmembrane region" description="Helical" evidence="1">
    <location>
        <begin position="161"/>
        <end position="182"/>
    </location>
</feature>
<dbReference type="Proteomes" id="UP000295600">
    <property type="component" value="Unassembled WGS sequence"/>
</dbReference>
<protein>
    <recommendedName>
        <fullName evidence="4">Transmembrane protein</fullName>
    </recommendedName>
</protein>
<sequence>MMRFLKYIVFATLFIAYFLCYQGALSHVIIYHEQHHLFLFSSAYFHRTVLSEGFLSYATNFFIQFFFHPTWGSALLAFLLAGVYYLTDRLYRIVFKSEDLMNLAVIPSLALFLHTMSVDHTLNIVTGSFFALLLANMLLSVAGRFVNINPAIVRFLPKRKAISIGIVCLFLALYTAGGYYYFIKQYNVSERIMLRTDQFAKAKQWDKVMEYTENYLRRGRSNQLISYYHNMALYHAGQMPYRLFDYPQALGVKGLYFPWNANSRESEYGHVLYEELGHLNEAHRWEFEAMVVWGETAPHLLNLARYNLAVQRPQVAQRFINVLKQSLFYSDAACSLEQQSKEASDELPYNALIGVNDVPARFSNVVNIGPELNYLCEKDTANRMAFEYLMSHLLLSNHVEKFAKSLKYICNFSYPELPRIYEEALYVYELGVPEEEFAKVGFRVSEETKRRFERYYHLAEKNQMNELQREFGNTYWFYLNYISPYGNKVLTN</sequence>
<evidence type="ECO:0008006" key="4">
    <source>
        <dbReference type="Google" id="ProtNLM"/>
    </source>
</evidence>
<dbReference type="InterPro" id="IPR045692">
    <property type="entry name" value="DUF6057"/>
</dbReference>
<keyword evidence="1" id="KW-0812">Transmembrane</keyword>
<dbReference type="EMBL" id="SLXB01000004">
    <property type="protein sequence ID" value="TCO95012.1"/>
    <property type="molecule type" value="Genomic_DNA"/>
</dbReference>